<comment type="catalytic activity">
    <reaction evidence="9">
        <text>ATP + H2O = ADP + phosphate + H(+)</text>
        <dbReference type="Rhea" id="RHEA:13065"/>
        <dbReference type="ChEBI" id="CHEBI:15377"/>
        <dbReference type="ChEBI" id="CHEBI:15378"/>
        <dbReference type="ChEBI" id="CHEBI:30616"/>
        <dbReference type="ChEBI" id="CHEBI:43474"/>
        <dbReference type="ChEBI" id="CHEBI:456216"/>
        <dbReference type="EC" id="5.6.2.3"/>
    </reaction>
</comment>
<dbReference type="EC" id="5.6.2.3" evidence="9"/>
<feature type="domain" description="DNA helicase Pif1-like 2B" evidence="12">
    <location>
        <begin position="395"/>
        <end position="428"/>
    </location>
</feature>
<dbReference type="Pfam" id="PF21530">
    <property type="entry name" value="Pif1_2B_dom"/>
    <property type="match status" value="1"/>
</dbReference>
<keyword evidence="9" id="KW-0233">DNA recombination</keyword>
<feature type="compositionally biased region" description="Basic and acidic residues" evidence="10">
    <location>
        <begin position="1"/>
        <end position="21"/>
    </location>
</feature>
<evidence type="ECO:0000259" key="11">
    <source>
        <dbReference type="Pfam" id="PF05970"/>
    </source>
</evidence>
<dbReference type="InterPro" id="IPR027417">
    <property type="entry name" value="P-loop_NTPase"/>
</dbReference>
<keyword evidence="7 9" id="KW-0234">DNA repair</keyword>
<name>A0A8H4W933_9HELO</name>
<dbReference type="GO" id="GO:0016787">
    <property type="term" value="F:hydrolase activity"/>
    <property type="evidence" value="ECO:0007669"/>
    <property type="project" value="UniProtKB-KW"/>
</dbReference>
<evidence type="ECO:0000313" key="14">
    <source>
        <dbReference type="Proteomes" id="UP000566819"/>
    </source>
</evidence>
<keyword evidence="5 9" id="KW-0067">ATP-binding</keyword>
<dbReference type="GO" id="GO:0043139">
    <property type="term" value="F:5'-3' DNA helicase activity"/>
    <property type="evidence" value="ECO:0007669"/>
    <property type="project" value="UniProtKB-EC"/>
</dbReference>
<evidence type="ECO:0000256" key="10">
    <source>
        <dbReference type="SAM" id="MobiDB-lite"/>
    </source>
</evidence>
<feature type="region of interest" description="Disordered" evidence="10">
    <location>
        <begin position="1"/>
        <end position="120"/>
    </location>
</feature>
<dbReference type="Proteomes" id="UP000566819">
    <property type="component" value="Unassembled WGS sequence"/>
</dbReference>
<dbReference type="EMBL" id="JAAMPI010000080">
    <property type="protein sequence ID" value="KAF4636150.1"/>
    <property type="molecule type" value="Genomic_DNA"/>
</dbReference>
<keyword evidence="2 9" id="KW-0227">DNA damage</keyword>
<dbReference type="InterPro" id="IPR051055">
    <property type="entry name" value="PIF1_helicase"/>
</dbReference>
<organism evidence="13 14">
    <name type="scientific">Cudoniella acicularis</name>
    <dbReference type="NCBI Taxonomy" id="354080"/>
    <lineage>
        <taxon>Eukaryota</taxon>
        <taxon>Fungi</taxon>
        <taxon>Dikarya</taxon>
        <taxon>Ascomycota</taxon>
        <taxon>Pezizomycotina</taxon>
        <taxon>Leotiomycetes</taxon>
        <taxon>Helotiales</taxon>
        <taxon>Tricladiaceae</taxon>
        <taxon>Cudoniella</taxon>
    </lineage>
</organism>
<accession>A0A8H4W933</accession>
<keyword evidence="4 9" id="KW-0347">Helicase</keyword>
<evidence type="ECO:0000256" key="4">
    <source>
        <dbReference type="ARBA" id="ARBA00022806"/>
    </source>
</evidence>
<evidence type="ECO:0000313" key="13">
    <source>
        <dbReference type="EMBL" id="KAF4636150.1"/>
    </source>
</evidence>
<comment type="cofactor">
    <cofactor evidence="9">
        <name>Mg(2+)</name>
        <dbReference type="ChEBI" id="CHEBI:18420"/>
    </cofactor>
</comment>
<evidence type="ECO:0000256" key="9">
    <source>
        <dbReference type="RuleBase" id="RU363044"/>
    </source>
</evidence>
<keyword evidence="8" id="KW-0413">Isomerase</keyword>
<keyword evidence="1 9" id="KW-0547">Nucleotide-binding</keyword>
<dbReference type="PANTHER" id="PTHR47642">
    <property type="entry name" value="ATP-DEPENDENT DNA HELICASE"/>
    <property type="match status" value="1"/>
</dbReference>
<dbReference type="GO" id="GO:0005524">
    <property type="term" value="F:ATP binding"/>
    <property type="evidence" value="ECO:0007669"/>
    <property type="project" value="UniProtKB-KW"/>
</dbReference>
<evidence type="ECO:0000256" key="6">
    <source>
        <dbReference type="ARBA" id="ARBA00023125"/>
    </source>
</evidence>
<evidence type="ECO:0000256" key="2">
    <source>
        <dbReference type="ARBA" id="ARBA00022763"/>
    </source>
</evidence>
<dbReference type="Pfam" id="PF05970">
    <property type="entry name" value="PIF1"/>
    <property type="match status" value="1"/>
</dbReference>
<dbReference type="PANTHER" id="PTHR47642:SF5">
    <property type="entry name" value="ATP-DEPENDENT DNA HELICASE"/>
    <property type="match status" value="1"/>
</dbReference>
<dbReference type="GO" id="GO:0006281">
    <property type="term" value="P:DNA repair"/>
    <property type="evidence" value="ECO:0007669"/>
    <property type="project" value="UniProtKB-KW"/>
</dbReference>
<dbReference type="GO" id="GO:0000723">
    <property type="term" value="P:telomere maintenance"/>
    <property type="evidence" value="ECO:0007669"/>
    <property type="project" value="InterPro"/>
</dbReference>
<keyword evidence="3 9" id="KW-0378">Hydrolase</keyword>
<gene>
    <name evidence="13" type="ORF">G7Y89_g1941</name>
</gene>
<evidence type="ECO:0000256" key="7">
    <source>
        <dbReference type="ARBA" id="ARBA00023204"/>
    </source>
</evidence>
<evidence type="ECO:0000256" key="8">
    <source>
        <dbReference type="ARBA" id="ARBA00023235"/>
    </source>
</evidence>
<proteinExistence type="inferred from homology"/>
<dbReference type="GO" id="GO:0006310">
    <property type="term" value="P:DNA recombination"/>
    <property type="evidence" value="ECO:0007669"/>
    <property type="project" value="UniProtKB-KW"/>
</dbReference>
<sequence length="499" mass="56567">MPRDIRRVPKSTLDHDEKIGNRPENPTESVSPVVPKPDVHDNVYRTPTSTPPNDIPSRSERRAGEIKMETPTLKRSLPFVDLTGSDGEEKAPKRLKSDARDSQLDSSQSQSENIDELPESAKDQAVQLTSAQEVVVKLALKGHNIFLTGAAGSDETVTLTEIIRRLQSRFKTKSGDLPKRPIADLLKLVKPTTEKAILELKVLIIEEVSMVENQFLERLDCLLRHVLENTNPFGGIQVILVGEFHQLPPVKPFEFCLECGEPMTKQSEYTCTTRSCQLLPEILIKFKEGDMWAFKAPVWEKHELRQVKLEQIHRQKDGRFQDILNKIRNGVALTDAEWHDLERKKQLPRGNFANAYDTCIKRGSNNDDKYPPRSYEIARKLVEHRESLKDHRFQTKLTLKVGSKVVLLSNLNPKGGLVNGSQGEVVGFVNTEGWPEMKEQSEWQTVCFNRFNGMNDFWRPLVRFAGRTHTIPPVTSDSSKGPSWESRFSTASALNTFSP</sequence>
<reference evidence="13 14" key="1">
    <citation type="submission" date="2020-03" db="EMBL/GenBank/DDBJ databases">
        <title>Draft Genome Sequence of Cudoniella acicularis.</title>
        <authorList>
            <person name="Buettner E."/>
            <person name="Kellner H."/>
        </authorList>
    </citation>
    <scope>NUCLEOTIDE SEQUENCE [LARGE SCALE GENOMIC DNA]</scope>
    <source>
        <strain evidence="13 14">DSM 108380</strain>
    </source>
</reference>
<dbReference type="AlphaFoldDB" id="A0A8H4W933"/>
<feature type="compositionally biased region" description="Basic and acidic residues" evidence="10">
    <location>
        <begin position="87"/>
        <end position="103"/>
    </location>
</feature>
<dbReference type="InterPro" id="IPR010285">
    <property type="entry name" value="DNA_helicase_pif1-like_DEAD"/>
</dbReference>
<protein>
    <recommendedName>
        <fullName evidence="9">ATP-dependent DNA helicase</fullName>
        <ecNumber evidence="9">5.6.2.3</ecNumber>
    </recommendedName>
</protein>
<comment type="similarity">
    <text evidence="9">Belongs to the helicase family.</text>
</comment>
<feature type="domain" description="DNA helicase Pif1-like DEAD-box helicase" evidence="11">
    <location>
        <begin position="193"/>
        <end position="251"/>
    </location>
</feature>
<dbReference type="InterPro" id="IPR049163">
    <property type="entry name" value="Pif1-like_2B_dom"/>
</dbReference>
<keyword evidence="6" id="KW-0238">DNA-binding</keyword>
<evidence type="ECO:0000256" key="1">
    <source>
        <dbReference type="ARBA" id="ARBA00022741"/>
    </source>
</evidence>
<feature type="region of interest" description="Disordered" evidence="10">
    <location>
        <begin position="469"/>
        <end position="499"/>
    </location>
</feature>
<feature type="compositionally biased region" description="Polar residues" evidence="10">
    <location>
        <begin position="473"/>
        <end position="499"/>
    </location>
</feature>
<dbReference type="OrthoDB" id="432234at2759"/>
<evidence type="ECO:0000256" key="3">
    <source>
        <dbReference type="ARBA" id="ARBA00022801"/>
    </source>
</evidence>
<dbReference type="SUPFAM" id="SSF52540">
    <property type="entry name" value="P-loop containing nucleoside triphosphate hydrolases"/>
    <property type="match status" value="2"/>
</dbReference>
<comment type="caution">
    <text evidence="13">The sequence shown here is derived from an EMBL/GenBank/DDBJ whole genome shotgun (WGS) entry which is preliminary data.</text>
</comment>
<dbReference type="Gene3D" id="3.40.50.300">
    <property type="entry name" value="P-loop containing nucleotide triphosphate hydrolases"/>
    <property type="match status" value="1"/>
</dbReference>
<evidence type="ECO:0000256" key="5">
    <source>
        <dbReference type="ARBA" id="ARBA00022840"/>
    </source>
</evidence>
<feature type="compositionally biased region" description="Basic and acidic residues" evidence="10">
    <location>
        <begin position="57"/>
        <end position="68"/>
    </location>
</feature>
<evidence type="ECO:0000259" key="12">
    <source>
        <dbReference type="Pfam" id="PF21530"/>
    </source>
</evidence>
<keyword evidence="14" id="KW-1185">Reference proteome</keyword>